<evidence type="ECO:0000313" key="4">
    <source>
        <dbReference type="Proteomes" id="UP000031532"/>
    </source>
</evidence>
<keyword evidence="2" id="KW-0472">Membrane</keyword>
<keyword evidence="4" id="KW-1185">Reference proteome</keyword>
<comment type="caution">
    <text evidence="3">The sequence shown here is derived from an EMBL/GenBank/DDBJ whole genome shotgun (WGS) entry which is preliminary data.</text>
</comment>
<protein>
    <submittedName>
        <fullName evidence="3">Small multidrug resistance protein</fullName>
    </submittedName>
</protein>
<comment type="similarity">
    <text evidence="1">Belongs to the drug/metabolite transporter (DMT) superfamily. Small multidrug resistance (SMR) (TC 2.A.7.1) family.</text>
</comment>
<feature type="transmembrane region" description="Helical" evidence="2">
    <location>
        <begin position="32"/>
        <end position="50"/>
    </location>
</feature>
<reference evidence="3 4" key="1">
    <citation type="journal article" date="2015" name="Genome Announc.">
        <title>Draft Genome Sequence of the Terrestrial Cyanobacterium Scytonema millei VB511283, Isolated from Eastern India.</title>
        <authorList>
            <person name="Sen D."/>
            <person name="Chandrababunaidu M.M."/>
            <person name="Singh D."/>
            <person name="Sanghi N."/>
            <person name="Ghorai A."/>
            <person name="Mishra G.P."/>
            <person name="Madduluri M."/>
            <person name="Adhikary S.P."/>
            <person name="Tripathy S."/>
        </authorList>
    </citation>
    <scope>NUCLEOTIDE SEQUENCE [LARGE SCALE GENOMIC DNA]</scope>
    <source>
        <strain evidence="3 4">VB511283</strain>
    </source>
</reference>
<keyword evidence="2" id="KW-1133">Transmembrane helix</keyword>
<sequence>MYLIMVLVAAFAYTLGGMYMKLSKGLSELVPSLLVYFFLIAGASIEAIAMNDSSLGVTYLFVVGLEFILAFLVGALLFRESYSHGNLFGVSLIVAGIILLSAGEY</sequence>
<dbReference type="RefSeq" id="WP_039713961.1">
    <property type="nucleotide sequence ID" value="NZ_JTJC03000006.1"/>
</dbReference>
<evidence type="ECO:0000256" key="1">
    <source>
        <dbReference type="RuleBase" id="RU003942"/>
    </source>
</evidence>
<dbReference type="Proteomes" id="UP000031532">
    <property type="component" value="Unassembled WGS sequence"/>
</dbReference>
<dbReference type="AlphaFoldDB" id="A0A9X5I6E7"/>
<dbReference type="Gene3D" id="1.10.3730.20">
    <property type="match status" value="1"/>
</dbReference>
<dbReference type="GO" id="GO:0022857">
    <property type="term" value="F:transmembrane transporter activity"/>
    <property type="evidence" value="ECO:0007669"/>
    <property type="project" value="InterPro"/>
</dbReference>
<feature type="transmembrane region" description="Helical" evidence="2">
    <location>
        <begin position="57"/>
        <end position="78"/>
    </location>
</feature>
<feature type="transmembrane region" description="Helical" evidence="2">
    <location>
        <begin position="84"/>
        <end position="102"/>
    </location>
</feature>
<gene>
    <name evidence="3" type="ORF">QH73_0020765</name>
</gene>
<proteinExistence type="inferred from homology"/>
<dbReference type="GO" id="GO:0005886">
    <property type="term" value="C:plasma membrane"/>
    <property type="evidence" value="ECO:0007669"/>
    <property type="project" value="UniProtKB-SubCell"/>
</dbReference>
<organism evidence="3 4">
    <name type="scientific">Scytonema millei VB511283</name>
    <dbReference type="NCBI Taxonomy" id="1245923"/>
    <lineage>
        <taxon>Bacteria</taxon>
        <taxon>Bacillati</taxon>
        <taxon>Cyanobacteriota</taxon>
        <taxon>Cyanophyceae</taxon>
        <taxon>Nostocales</taxon>
        <taxon>Scytonemataceae</taxon>
        <taxon>Scytonema</taxon>
    </lineage>
</organism>
<dbReference type="EMBL" id="JTJC03000006">
    <property type="protein sequence ID" value="NHC37036.1"/>
    <property type="molecule type" value="Genomic_DNA"/>
</dbReference>
<comment type="subcellular location">
    <subcellularLocation>
        <location evidence="1">Cell membrane</location>
        <topology evidence="1">Multi-pass membrane protein</topology>
    </subcellularLocation>
</comment>
<dbReference type="InterPro" id="IPR045324">
    <property type="entry name" value="Small_multidrug_res"/>
</dbReference>
<name>A0A9X5I6E7_9CYAN</name>
<evidence type="ECO:0000313" key="3">
    <source>
        <dbReference type="EMBL" id="NHC37036.1"/>
    </source>
</evidence>
<dbReference type="InterPro" id="IPR037185">
    <property type="entry name" value="EmrE-like"/>
</dbReference>
<keyword evidence="1 2" id="KW-0812">Transmembrane</keyword>
<accession>A0A9X5I6E7</accession>
<dbReference type="OrthoDB" id="21828at2"/>
<dbReference type="Pfam" id="PF00893">
    <property type="entry name" value="Multi_Drug_Res"/>
    <property type="match status" value="1"/>
</dbReference>
<dbReference type="SUPFAM" id="SSF103481">
    <property type="entry name" value="Multidrug resistance efflux transporter EmrE"/>
    <property type="match status" value="1"/>
</dbReference>
<evidence type="ECO:0000256" key="2">
    <source>
        <dbReference type="SAM" id="Phobius"/>
    </source>
</evidence>